<dbReference type="InterPro" id="IPR037068">
    <property type="entry name" value="DNA_primase_core_N_sf"/>
</dbReference>
<evidence type="ECO:0000256" key="9">
    <source>
        <dbReference type="ARBA" id="ARBA00022842"/>
    </source>
</evidence>
<dbReference type="EMBL" id="CP002344">
    <property type="protein sequence ID" value="ADU52209.1"/>
    <property type="molecule type" value="Genomic_DNA"/>
</dbReference>
<dbReference type="Pfam" id="PF10410">
    <property type="entry name" value="DnaB_bind"/>
    <property type="match status" value="1"/>
</dbReference>
<feature type="zinc finger region" description="CHC2-type" evidence="12">
    <location>
        <begin position="39"/>
        <end position="63"/>
    </location>
</feature>
<dbReference type="InterPro" id="IPR030846">
    <property type="entry name" value="DnaG_bac"/>
</dbReference>
<keyword evidence="8 12" id="KW-0862">Zinc</keyword>
<comment type="catalytic activity">
    <reaction evidence="12">
        <text>ssDNA + n NTP = ssDNA/pppN(pN)n-1 hybrid + (n-1) diphosphate.</text>
        <dbReference type="EC" id="2.7.7.101"/>
    </reaction>
</comment>
<dbReference type="GO" id="GO:0008270">
    <property type="term" value="F:zinc ion binding"/>
    <property type="evidence" value="ECO:0007669"/>
    <property type="project" value="UniProtKB-UniRule"/>
</dbReference>
<evidence type="ECO:0000313" key="16">
    <source>
        <dbReference type="Proteomes" id="UP000008915"/>
    </source>
</evidence>
<dbReference type="FunFam" id="3.90.980.10:FF:000001">
    <property type="entry name" value="DNA primase"/>
    <property type="match status" value="1"/>
</dbReference>
<dbReference type="FunFam" id="3.90.580.10:FF:000001">
    <property type="entry name" value="DNA primase"/>
    <property type="match status" value="1"/>
</dbReference>
<dbReference type="GO" id="GO:0003677">
    <property type="term" value="F:DNA binding"/>
    <property type="evidence" value="ECO:0007669"/>
    <property type="project" value="UniProtKB-KW"/>
</dbReference>
<evidence type="ECO:0000256" key="1">
    <source>
        <dbReference type="ARBA" id="ARBA00022478"/>
    </source>
</evidence>
<dbReference type="GO" id="GO:0006269">
    <property type="term" value="P:DNA replication, synthesis of primer"/>
    <property type="evidence" value="ECO:0007669"/>
    <property type="project" value="UniProtKB-UniRule"/>
</dbReference>
<evidence type="ECO:0000256" key="10">
    <source>
        <dbReference type="ARBA" id="ARBA00023125"/>
    </source>
</evidence>
<dbReference type="InterPro" id="IPR050219">
    <property type="entry name" value="DnaG_primase"/>
</dbReference>
<dbReference type="Pfam" id="PF01807">
    <property type="entry name" value="Zn_ribbon_DnaG"/>
    <property type="match status" value="1"/>
</dbReference>
<dbReference type="RefSeq" id="WP_013496509.1">
    <property type="nucleotide sequence ID" value="NC_014831.1"/>
</dbReference>
<keyword evidence="7 12" id="KW-0863">Zinc-finger</keyword>
<evidence type="ECO:0000256" key="5">
    <source>
        <dbReference type="ARBA" id="ARBA00022705"/>
    </source>
</evidence>
<dbReference type="CDD" id="cd03364">
    <property type="entry name" value="TOPRIM_DnaG_primases"/>
    <property type="match status" value="1"/>
</dbReference>
<dbReference type="NCBIfam" id="TIGR01391">
    <property type="entry name" value="dnaG"/>
    <property type="match status" value="1"/>
</dbReference>
<reference evidence="16" key="2">
    <citation type="journal article" date="2010" name="Stand. Genomic Sci.">
        <title>Complete genome sequence of Thermaerobacter marianensis type strain (7p75aT).</title>
        <authorList>
            <person name="Han C."/>
            <person name="Gu W."/>
            <person name="Zhang X."/>
            <person name="Lapidus A."/>
            <person name="Nolan M."/>
            <person name="Copeland A."/>
            <person name="Lucas S."/>
            <person name="Glavina Del Rio T."/>
            <person name="Tice H."/>
            <person name="Cheng J."/>
            <person name="Tapia R."/>
            <person name="Goodwin L."/>
            <person name="Pitluck S."/>
            <person name="Pagani I."/>
            <person name="Ivanova N."/>
            <person name="Mavromatis K."/>
            <person name="Mikhailova N."/>
            <person name="Pati A."/>
            <person name="Chen A."/>
            <person name="Palaniappan K."/>
            <person name="Land M."/>
            <person name="Hauser L."/>
            <person name="Chang Y."/>
            <person name="Jeffries C."/>
            <person name="Schneider S."/>
            <person name="Rohde M."/>
            <person name="Goker M."/>
            <person name="Pukall R."/>
            <person name="Woyke T."/>
            <person name="Bristow J."/>
            <person name="Eisen J."/>
            <person name="Markowitz V."/>
            <person name="Hugenholtz P."/>
            <person name="Kyrpides N."/>
            <person name="Klenk H."/>
            <person name="Detter J."/>
        </authorList>
    </citation>
    <scope>NUCLEOTIDE SEQUENCE [LARGE SCALE GENOMIC DNA]</scope>
    <source>
        <strain evidence="16">ATCC 700841 / DSM 12885 / JCM 10246 / 7p75a</strain>
    </source>
</reference>
<organism evidence="15 16">
    <name type="scientific">Thermaerobacter marianensis (strain ATCC 700841 / DSM 12885 / JCM 10246 / 7p75a)</name>
    <dbReference type="NCBI Taxonomy" id="644966"/>
    <lineage>
        <taxon>Bacteria</taxon>
        <taxon>Bacillati</taxon>
        <taxon>Bacillota</taxon>
        <taxon>Clostridia</taxon>
        <taxon>Eubacteriales</taxon>
        <taxon>Clostridiales Family XVII. Incertae Sedis</taxon>
        <taxon>Thermaerobacter</taxon>
    </lineage>
</organism>
<sequence>MYRLDEHVVDEIRQRLDIVEVIGEYVPLRRAGREYVALCPFHQERTPSFTVSPAKQMFYCFGCQVGGDVFTFVMKKEGWTFPEAVAELARRAGVTLPERPLSPGQRRARDRQEQLARVLDLAAALFRQALRSPAGEAARTYLEERGLPPAIWDRYGLGYAPAGWDGLVRALQKRGVPPALMVEAGLAQARPGGGYYDRFRHRLMFPITDPRGRVVGFGGRSLDGQEPKYLNSPETPLFSKRRLWYGLDWARPRLRETGTAVVVEGYMDAIAVDRAGVGYAAVASLGTSLSEEQVELLARYVQQVIIAYDADAAGQRATLRGLELFADAGVEVRVAQLPPGRDPDDVVRREGPDALRRVLDAAVPVVEYRFRQVMAEVDTATPRGRARAAAELAPWLARVRHPVERGEYVRRYALSLGLEEGVLWQEVRRAARGLRRAASQAAGRPGGNNVQAVRHTNRRVPVEEVPAGIARAERGLVAASLFHPEWRDYIAARLEPGDWVTPAHRLLFELAGTMDPVDPGRMLSRLHALAAAAEAEAQTGAEAGAGTETGSETGPVAEPAAGSRPGAGVPEVGEVRVPGAVGEATPGGPAGQAGGAAGAGKGQAGEGQTGPVVESNKDRDPLQRGAGERLDVAVIQEAASVLAALVQSPEPEPDEPGERERILEDYIKTLKRHSLWKIQRRIAHLEASGRAVPVDLVAKFQLLSAQLKGRAGG</sequence>
<dbReference type="SMART" id="SM00400">
    <property type="entry name" value="ZnF_CHCC"/>
    <property type="match status" value="1"/>
</dbReference>
<dbReference type="InterPro" id="IPR036977">
    <property type="entry name" value="DNA_primase_Znf_CHC2"/>
</dbReference>
<gene>
    <name evidence="12" type="primary">dnaG</name>
    <name evidence="15" type="ordered locus">Tmar_2128</name>
</gene>
<evidence type="ECO:0000256" key="13">
    <source>
        <dbReference type="SAM" id="MobiDB-lite"/>
    </source>
</evidence>
<dbReference type="STRING" id="644966.Tmar_2128"/>
<dbReference type="HAMAP" id="MF_00974">
    <property type="entry name" value="DNA_primase_DnaG"/>
    <property type="match status" value="1"/>
</dbReference>
<dbReference type="EC" id="2.7.7.101" evidence="12"/>
<keyword evidence="16" id="KW-1185">Reference proteome</keyword>
<keyword evidence="9" id="KW-0460">Magnesium</keyword>
<feature type="region of interest" description="Disordered" evidence="13">
    <location>
        <begin position="537"/>
        <end position="623"/>
    </location>
</feature>
<comment type="subunit">
    <text evidence="12">Monomer. Interacts with DnaB.</text>
</comment>
<dbReference type="InterPro" id="IPR019475">
    <property type="entry name" value="DNA_primase_DnaB-bd"/>
</dbReference>
<comment type="cofactor">
    <cofactor evidence="12">
        <name>Zn(2+)</name>
        <dbReference type="ChEBI" id="CHEBI:29105"/>
    </cofactor>
    <text evidence="12">Binds 1 zinc ion per monomer.</text>
</comment>
<dbReference type="Proteomes" id="UP000008915">
    <property type="component" value="Chromosome"/>
</dbReference>
<dbReference type="OrthoDB" id="9803773at2"/>
<dbReference type="PROSITE" id="PS50880">
    <property type="entry name" value="TOPRIM"/>
    <property type="match status" value="1"/>
</dbReference>
<dbReference type="SUPFAM" id="SSF57783">
    <property type="entry name" value="Zinc beta-ribbon"/>
    <property type="match status" value="1"/>
</dbReference>
<protein>
    <recommendedName>
        <fullName evidence="12">DNA primase</fullName>
        <ecNumber evidence="12">2.7.7.101</ecNumber>
    </recommendedName>
</protein>
<proteinExistence type="inferred from homology"/>
<reference evidence="15 16" key="1">
    <citation type="journal article" date="2010" name="Stand. Genomic Sci.">
        <title>Complete genome sequence of Thermaerobacter marianensis type strain (7p75a).</title>
        <authorList>
            <person name="Han C."/>
            <person name="Gu W."/>
            <person name="Zhang X."/>
            <person name="Lapidus A."/>
            <person name="Nolan M."/>
            <person name="Copeland A."/>
            <person name="Lucas S."/>
            <person name="Del Rio T.G."/>
            <person name="Tice H."/>
            <person name="Cheng J.F."/>
            <person name="Tapia R."/>
            <person name="Goodwin L."/>
            <person name="Pitluck S."/>
            <person name="Pagani I."/>
            <person name="Ivanova N."/>
            <person name="Mavromatis K."/>
            <person name="Mikhailova N."/>
            <person name="Pati A."/>
            <person name="Chen A."/>
            <person name="Palaniappan K."/>
            <person name="Land M."/>
            <person name="Hauser L."/>
            <person name="Chang Y.J."/>
            <person name="Jeffries C.D."/>
            <person name="Schneider S."/>
            <person name="Rohde M."/>
            <person name="Goker M."/>
            <person name="Pukall R."/>
            <person name="Woyke T."/>
            <person name="Bristow J."/>
            <person name="Eisen J.A."/>
            <person name="Markowitz V."/>
            <person name="Hugenholtz P."/>
            <person name="Kyrpides N.C."/>
            <person name="Klenk H.P."/>
            <person name="Detter J.C."/>
        </authorList>
    </citation>
    <scope>NUCLEOTIDE SEQUENCE [LARGE SCALE GENOMIC DNA]</scope>
    <source>
        <strain evidence="16">ATCC 700841 / DSM 12885 / JCM 10246 / 7p75a</strain>
    </source>
</reference>
<evidence type="ECO:0000256" key="11">
    <source>
        <dbReference type="ARBA" id="ARBA00023163"/>
    </source>
</evidence>
<feature type="domain" description="Toprim" evidence="14">
    <location>
        <begin position="258"/>
        <end position="340"/>
    </location>
</feature>
<comment type="similarity">
    <text evidence="12">Belongs to the DnaG primase family.</text>
</comment>
<feature type="compositionally biased region" description="Low complexity" evidence="13">
    <location>
        <begin position="564"/>
        <end position="587"/>
    </location>
</feature>
<dbReference type="SMART" id="SM00493">
    <property type="entry name" value="TOPRIM"/>
    <property type="match status" value="1"/>
</dbReference>
<dbReference type="Gene3D" id="3.90.980.10">
    <property type="entry name" value="DNA primase, catalytic core, N-terminal domain"/>
    <property type="match status" value="1"/>
</dbReference>
<evidence type="ECO:0000256" key="4">
    <source>
        <dbReference type="ARBA" id="ARBA00022695"/>
    </source>
</evidence>
<dbReference type="GO" id="GO:0005737">
    <property type="term" value="C:cytoplasm"/>
    <property type="evidence" value="ECO:0007669"/>
    <property type="project" value="TreeGrafter"/>
</dbReference>
<dbReference type="HOGENOM" id="CLU_013501_4_0_9"/>
<keyword evidence="10 12" id="KW-0238">DNA-binding</keyword>
<dbReference type="PANTHER" id="PTHR30313">
    <property type="entry name" value="DNA PRIMASE"/>
    <property type="match status" value="1"/>
</dbReference>
<dbReference type="GO" id="GO:0003899">
    <property type="term" value="F:DNA-directed RNA polymerase activity"/>
    <property type="evidence" value="ECO:0007669"/>
    <property type="project" value="UniProtKB-UniRule"/>
</dbReference>
<dbReference type="GO" id="GO:0000428">
    <property type="term" value="C:DNA-directed RNA polymerase complex"/>
    <property type="evidence" value="ECO:0007669"/>
    <property type="project" value="UniProtKB-KW"/>
</dbReference>
<comment type="domain">
    <text evidence="12">Contains an N-terminal zinc-binding domain, a central core domain that contains the primase activity, and a C-terminal DnaB-binding domain.</text>
</comment>
<dbReference type="InterPro" id="IPR034151">
    <property type="entry name" value="TOPRIM_DnaG_bac"/>
</dbReference>
<dbReference type="InterPro" id="IPR002694">
    <property type="entry name" value="Znf_CHC2"/>
</dbReference>
<feature type="compositionally biased region" description="Gly residues" evidence="13">
    <location>
        <begin position="588"/>
        <end position="608"/>
    </location>
</feature>
<evidence type="ECO:0000256" key="12">
    <source>
        <dbReference type="HAMAP-Rule" id="MF_00974"/>
    </source>
</evidence>
<dbReference type="Pfam" id="PF13155">
    <property type="entry name" value="Toprim_2"/>
    <property type="match status" value="1"/>
</dbReference>
<dbReference type="Gene3D" id="3.90.580.10">
    <property type="entry name" value="Zinc finger, CHC2-type domain"/>
    <property type="match status" value="1"/>
</dbReference>
<dbReference type="InterPro" id="IPR006171">
    <property type="entry name" value="TOPRIM_dom"/>
</dbReference>
<dbReference type="FunFam" id="3.40.1360.10:FF:000002">
    <property type="entry name" value="DNA primase"/>
    <property type="match status" value="1"/>
</dbReference>
<dbReference type="InterPro" id="IPR006295">
    <property type="entry name" value="DNA_primase_DnaG"/>
</dbReference>
<evidence type="ECO:0000256" key="8">
    <source>
        <dbReference type="ARBA" id="ARBA00022833"/>
    </source>
</evidence>
<evidence type="ECO:0000313" key="15">
    <source>
        <dbReference type="EMBL" id="ADU52209.1"/>
    </source>
</evidence>
<dbReference type="InterPro" id="IPR013264">
    <property type="entry name" value="DNAG_N"/>
</dbReference>
<dbReference type="PANTHER" id="PTHR30313:SF2">
    <property type="entry name" value="DNA PRIMASE"/>
    <property type="match status" value="1"/>
</dbReference>
<evidence type="ECO:0000256" key="2">
    <source>
        <dbReference type="ARBA" id="ARBA00022515"/>
    </source>
</evidence>
<keyword evidence="2 12" id="KW-0639">Primosome</keyword>
<evidence type="ECO:0000256" key="7">
    <source>
        <dbReference type="ARBA" id="ARBA00022771"/>
    </source>
</evidence>
<accession>E6SJX6</accession>
<keyword evidence="6 12" id="KW-0479">Metal-binding</keyword>
<evidence type="ECO:0000256" key="6">
    <source>
        <dbReference type="ARBA" id="ARBA00022723"/>
    </source>
</evidence>
<evidence type="ECO:0000259" key="14">
    <source>
        <dbReference type="PROSITE" id="PS50880"/>
    </source>
</evidence>
<dbReference type="Pfam" id="PF08275">
    <property type="entry name" value="DNAG_N"/>
    <property type="match status" value="1"/>
</dbReference>
<evidence type="ECO:0000256" key="3">
    <source>
        <dbReference type="ARBA" id="ARBA00022679"/>
    </source>
</evidence>
<dbReference type="KEGG" id="tmr:Tmar_2128"/>
<keyword evidence="4 12" id="KW-0548">Nucleotidyltransferase</keyword>
<dbReference type="AlphaFoldDB" id="E6SJX6"/>
<keyword evidence="5 12" id="KW-0235">DNA replication</keyword>
<dbReference type="Gene3D" id="3.40.1360.10">
    <property type="match status" value="1"/>
</dbReference>
<dbReference type="eggNOG" id="COG0358">
    <property type="taxonomic scope" value="Bacteria"/>
</dbReference>
<name>E6SJX6_THEM7</name>
<dbReference type="SUPFAM" id="SSF56731">
    <property type="entry name" value="DNA primase core"/>
    <property type="match status" value="1"/>
</dbReference>
<comment type="function">
    <text evidence="12">RNA polymerase that catalyzes the synthesis of short RNA molecules used as primers for DNA polymerase during DNA replication.</text>
</comment>
<keyword evidence="3 12" id="KW-0808">Transferase</keyword>
<keyword evidence="1 12" id="KW-0240">DNA-directed RNA polymerase</keyword>
<keyword evidence="11 12" id="KW-0804">Transcription</keyword>
<feature type="compositionally biased region" description="Low complexity" evidence="13">
    <location>
        <begin position="537"/>
        <end position="554"/>
    </location>
</feature>
<dbReference type="GO" id="GO:1990077">
    <property type="term" value="C:primosome complex"/>
    <property type="evidence" value="ECO:0007669"/>
    <property type="project" value="UniProtKB-KW"/>
</dbReference>